<name>A0A1V3U202_ELIME</name>
<evidence type="ECO:0000313" key="3">
    <source>
        <dbReference type="Proteomes" id="UP000188947"/>
    </source>
</evidence>
<dbReference type="EMBL" id="MPOG01000007">
    <property type="protein sequence ID" value="OOH96680.1"/>
    <property type="molecule type" value="Genomic_DNA"/>
</dbReference>
<keyword evidence="3" id="KW-1185">Reference proteome</keyword>
<proteinExistence type="predicted"/>
<feature type="signal peptide" evidence="1">
    <location>
        <begin position="1"/>
        <end position="20"/>
    </location>
</feature>
<dbReference type="eggNOG" id="COG3291">
    <property type="taxonomic scope" value="Bacteria"/>
</dbReference>
<evidence type="ECO:0000313" key="2">
    <source>
        <dbReference type="EMBL" id="OOH96680.1"/>
    </source>
</evidence>
<keyword evidence="1" id="KW-0732">Signal</keyword>
<dbReference type="RefSeq" id="WP_069214420.1">
    <property type="nucleotide sequence ID" value="NZ_CP016378.1"/>
</dbReference>
<reference evidence="2 3" key="1">
    <citation type="submission" date="2016-11" db="EMBL/GenBank/DDBJ databases">
        <title>Genome sequence and comparative genomic analysis of clinical strain Elizabethkingia meningoseptica 61421 PRCM.</title>
        <authorList>
            <person name="Wang M."/>
            <person name="Hu S."/>
            <person name="Cao L."/>
            <person name="Jiang T."/>
            <person name="Zhou Y."/>
            <person name="Ming D."/>
        </authorList>
    </citation>
    <scope>NUCLEOTIDE SEQUENCE [LARGE SCALE GENOMIC DNA]</scope>
    <source>
        <strain evidence="2 3">61421 PRCM</strain>
    </source>
</reference>
<sequence>MNNKKLTIAGLILSVSFLVASCRSTDGAVDNGGGTPSTGSAVVKVNLLESDYEIDTDTSSPMASVKQAGVVSSEKEQVKTFLNEDKLVVATLTPVVPSVKIQTQAGINPMAAAGPVQGNLKNGVVFRMYVYRGNTYITDKVYTIDANGKSVPTGGDMLLNGDNESVNKYTFILYSYNSTVTPPAITGNLDSNPSVGSITGDSDLLYARIDNVRVSSGDNVLSAVLKHMFSQITTTVDVTSVNGGQGIRSINGAANNATMTRHRISGSALNVANGAITYGTAGTRTIDFSGNSTTNPVWVSKPALIVNPGTGGTEAPVLTMNNIIVGTTNPKTKSQTIDGIVVRPGVKYDLKLTFKCTQIATPTYEFDMLQDPAVDPSIEKTFNFPAADAGFTFNVYELDNSLNLSINGTEVSSQEIQFQSAVTGIPQNIRFKSDRTLWGTSGNSEIYNIHGYNATTPSASTTIVRITIAPDGSVSMLGRRNIGTALEPIELYDPATGTGSSNTAIAASALVKPFNRVVWNSAATNVVKATMKVTGRTQLKGYGEGRKIVTPCP</sequence>
<gene>
    <name evidence="2" type="ORF">BMF97_05260</name>
</gene>
<feature type="chain" id="PRO_5010738736" description="Fimbrillin family protein" evidence="1">
    <location>
        <begin position="21"/>
        <end position="553"/>
    </location>
</feature>
<dbReference type="AlphaFoldDB" id="A0A1V3U202"/>
<evidence type="ECO:0008006" key="4">
    <source>
        <dbReference type="Google" id="ProtNLM"/>
    </source>
</evidence>
<comment type="caution">
    <text evidence="2">The sequence shown here is derived from an EMBL/GenBank/DDBJ whole genome shotgun (WGS) entry which is preliminary data.</text>
</comment>
<protein>
    <recommendedName>
        <fullName evidence="4">Fimbrillin family protein</fullName>
    </recommendedName>
</protein>
<dbReference type="OrthoDB" id="9805017at2"/>
<dbReference type="PROSITE" id="PS51257">
    <property type="entry name" value="PROKAR_LIPOPROTEIN"/>
    <property type="match status" value="1"/>
</dbReference>
<dbReference type="Proteomes" id="UP000188947">
    <property type="component" value="Unassembled WGS sequence"/>
</dbReference>
<evidence type="ECO:0000256" key="1">
    <source>
        <dbReference type="SAM" id="SignalP"/>
    </source>
</evidence>
<organism evidence="2 3">
    <name type="scientific">Elizabethkingia meningoseptica</name>
    <name type="common">Chryseobacterium meningosepticum</name>
    <dbReference type="NCBI Taxonomy" id="238"/>
    <lineage>
        <taxon>Bacteria</taxon>
        <taxon>Pseudomonadati</taxon>
        <taxon>Bacteroidota</taxon>
        <taxon>Flavobacteriia</taxon>
        <taxon>Flavobacteriales</taxon>
        <taxon>Weeksellaceae</taxon>
        <taxon>Elizabethkingia</taxon>
    </lineage>
</organism>
<accession>A0A1V3U202</accession>